<gene>
    <name evidence="1" type="ORF">KC19_2G252300</name>
</gene>
<dbReference type="AlphaFoldDB" id="A0A8T0J0Y4"/>
<dbReference type="Proteomes" id="UP000822688">
    <property type="component" value="Chromosome 2"/>
</dbReference>
<proteinExistence type="predicted"/>
<sequence length="85" mass="9010">MPANSFAVRRTALVGGARDRFSGDSVESSTGFGDGRGGVEIELEEELEEGEECGDGVDSGRAVAIGEAARGRRVYRAGRRVYQSN</sequence>
<dbReference type="EMBL" id="CM026422">
    <property type="protein sequence ID" value="KAG0588561.1"/>
    <property type="molecule type" value="Genomic_DNA"/>
</dbReference>
<name>A0A8T0J0Y4_CERPU</name>
<evidence type="ECO:0000313" key="2">
    <source>
        <dbReference type="Proteomes" id="UP000822688"/>
    </source>
</evidence>
<comment type="caution">
    <text evidence="1">The sequence shown here is derived from an EMBL/GenBank/DDBJ whole genome shotgun (WGS) entry which is preliminary data.</text>
</comment>
<reference evidence="1" key="1">
    <citation type="submission" date="2020-06" db="EMBL/GenBank/DDBJ databases">
        <title>WGS assembly of Ceratodon purpureus strain R40.</title>
        <authorList>
            <person name="Carey S.B."/>
            <person name="Jenkins J."/>
            <person name="Shu S."/>
            <person name="Lovell J.T."/>
            <person name="Sreedasyam A."/>
            <person name="Maumus F."/>
            <person name="Tiley G.P."/>
            <person name="Fernandez-Pozo N."/>
            <person name="Barry K."/>
            <person name="Chen C."/>
            <person name="Wang M."/>
            <person name="Lipzen A."/>
            <person name="Daum C."/>
            <person name="Saski C.A."/>
            <person name="Payton A.C."/>
            <person name="Mcbreen J.C."/>
            <person name="Conrad R.E."/>
            <person name="Kollar L.M."/>
            <person name="Olsson S."/>
            <person name="Huttunen S."/>
            <person name="Landis J.B."/>
            <person name="Wickett N.J."/>
            <person name="Johnson M.G."/>
            <person name="Rensing S.A."/>
            <person name="Grimwood J."/>
            <person name="Schmutz J."/>
            <person name="Mcdaniel S.F."/>
        </authorList>
    </citation>
    <scope>NUCLEOTIDE SEQUENCE</scope>
    <source>
        <strain evidence="1">R40</strain>
    </source>
</reference>
<keyword evidence="2" id="KW-1185">Reference proteome</keyword>
<protein>
    <submittedName>
        <fullName evidence="1">Uncharacterized protein</fullName>
    </submittedName>
</protein>
<organism evidence="1 2">
    <name type="scientific">Ceratodon purpureus</name>
    <name type="common">Fire moss</name>
    <name type="synonym">Dicranum purpureum</name>
    <dbReference type="NCBI Taxonomy" id="3225"/>
    <lineage>
        <taxon>Eukaryota</taxon>
        <taxon>Viridiplantae</taxon>
        <taxon>Streptophyta</taxon>
        <taxon>Embryophyta</taxon>
        <taxon>Bryophyta</taxon>
        <taxon>Bryophytina</taxon>
        <taxon>Bryopsida</taxon>
        <taxon>Dicranidae</taxon>
        <taxon>Pseudoditrichales</taxon>
        <taxon>Ditrichaceae</taxon>
        <taxon>Ceratodon</taxon>
    </lineage>
</organism>
<accession>A0A8T0J0Y4</accession>
<evidence type="ECO:0000313" key="1">
    <source>
        <dbReference type="EMBL" id="KAG0588561.1"/>
    </source>
</evidence>